<dbReference type="Pfam" id="PF10636">
    <property type="entry name" value="hemP"/>
    <property type="match status" value="1"/>
</dbReference>
<evidence type="ECO:0000313" key="1">
    <source>
        <dbReference type="EMBL" id="SNC63732.1"/>
    </source>
</evidence>
<accession>A0A212TCI6</accession>
<proteinExistence type="predicted"/>
<gene>
    <name evidence="1" type="ORF">SAMN06295916_0949</name>
</gene>
<protein>
    <submittedName>
        <fullName evidence="1">Hemin uptake protein HemP</fullName>
    </submittedName>
</protein>
<keyword evidence="2" id="KW-1185">Reference proteome</keyword>
<dbReference type="Proteomes" id="UP000197215">
    <property type="component" value="Unassembled WGS sequence"/>
</dbReference>
<dbReference type="EMBL" id="FYEX01000001">
    <property type="protein sequence ID" value="SNC63732.1"/>
    <property type="molecule type" value="Genomic_DNA"/>
</dbReference>
<dbReference type="AlphaFoldDB" id="A0A212TCI6"/>
<dbReference type="InterPro" id="IPR019600">
    <property type="entry name" value="Hemin_uptake_protein_HemP"/>
</dbReference>
<dbReference type="Gene3D" id="2.10.70.10">
    <property type="entry name" value="Complement Module, domain 1"/>
    <property type="match status" value="1"/>
</dbReference>
<name>A0A212TCI6_9BURK</name>
<dbReference type="OrthoDB" id="5348353at2"/>
<evidence type="ECO:0000313" key="2">
    <source>
        <dbReference type="Proteomes" id="UP000197215"/>
    </source>
</evidence>
<organism evidence="1 2">
    <name type="scientific">Polynucleobacter victoriensis</name>
    <dbReference type="NCBI Taxonomy" id="2049319"/>
    <lineage>
        <taxon>Bacteria</taxon>
        <taxon>Pseudomonadati</taxon>
        <taxon>Pseudomonadota</taxon>
        <taxon>Betaproteobacteria</taxon>
        <taxon>Burkholderiales</taxon>
        <taxon>Burkholderiaceae</taxon>
        <taxon>Polynucleobacter</taxon>
    </lineage>
</organism>
<reference evidence="2" key="1">
    <citation type="submission" date="2017-06" db="EMBL/GenBank/DDBJ databases">
        <authorList>
            <person name="Varghese N."/>
            <person name="Submissions S."/>
        </authorList>
    </citation>
    <scope>NUCLEOTIDE SEQUENCE [LARGE SCALE GENOMIC DNA]</scope>
    <source>
        <strain evidence="2">MWH-VicM1</strain>
    </source>
</reference>
<dbReference type="RefSeq" id="WP_088812800.1">
    <property type="nucleotide sequence ID" value="NZ_FYEX01000001.1"/>
</dbReference>
<sequence>MTKQDTKFLTKDSSQETAQLIDSKQLVGKLGYLNILHEGEVYRLRVTKFRKLILTK</sequence>